<proteinExistence type="inferred from homology"/>
<dbReference type="AlphaFoldDB" id="A0A3E2NEH2"/>
<reference evidence="6 7" key="1">
    <citation type="submission" date="2018-07" db="EMBL/GenBank/DDBJ databases">
        <title>New species, Clostridium PI-S10-A1B.</title>
        <authorList>
            <person name="Krishna G."/>
            <person name="Summeta K."/>
            <person name="Shikha S."/>
            <person name="Prabhu P.B."/>
            <person name="Suresh K."/>
        </authorList>
    </citation>
    <scope>NUCLEOTIDE SEQUENCE [LARGE SCALE GENOMIC DNA]</scope>
    <source>
        <strain evidence="6 7">PI-S10-A1B</strain>
    </source>
</reference>
<keyword evidence="1" id="KW-0456">Lyase</keyword>
<evidence type="ECO:0000259" key="5">
    <source>
        <dbReference type="Pfam" id="PF19906"/>
    </source>
</evidence>
<evidence type="ECO:0000313" key="7">
    <source>
        <dbReference type="Proteomes" id="UP000260680"/>
    </source>
</evidence>
<name>A0A3E2NEH2_9FIRM</name>
<evidence type="ECO:0000256" key="4">
    <source>
        <dbReference type="ARBA" id="ARBA00047208"/>
    </source>
</evidence>
<feature type="domain" description="C-glycoside deglycosidase beta subunit" evidence="5">
    <location>
        <begin position="4"/>
        <end position="113"/>
    </location>
</feature>
<sequence length="135" mass="15653">MYPRHMFHPDRFTNVRSGDTVTGFQFDCRIQYYRGVTLSIIRDIAVNVDGIDYDRKDIRFTLEGDTFTLDEMETVITYRWKFGQFATVTVLKEGGLAPGKHHICSTQTIAPSYMPMILVHSGEYDFEIREGKDEL</sequence>
<evidence type="ECO:0000256" key="3">
    <source>
        <dbReference type="ARBA" id="ARBA00046336"/>
    </source>
</evidence>
<evidence type="ECO:0000256" key="2">
    <source>
        <dbReference type="ARBA" id="ARBA00023277"/>
    </source>
</evidence>
<dbReference type="Proteomes" id="UP000260680">
    <property type="component" value="Unassembled WGS sequence"/>
</dbReference>
<dbReference type="EMBL" id="QOHO01000024">
    <property type="protein sequence ID" value="RFZ79417.1"/>
    <property type="molecule type" value="Genomic_DNA"/>
</dbReference>
<accession>A0A3E2NEH2</accession>
<evidence type="ECO:0000313" key="6">
    <source>
        <dbReference type="EMBL" id="RFZ79417.1"/>
    </source>
</evidence>
<gene>
    <name evidence="6" type="ORF">DS742_08455</name>
</gene>
<dbReference type="GO" id="GO:0016829">
    <property type="term" value="F:lyase activity"/>
    <property type="evidence" value="ECO:0007669"/>
    <property type="project" value="UniProtKB-KW"/>
</dbReference>
<organism evidence="6 7">
    <name type="scientific">Lacrimispora amygdalina</name>
    <dbReference type="NCBI Taxonomy" id="253257"/>
    <lineage>
        <taxon>Bacteria</taxon>
        <taxon>Bacillati</taxon>
        <taxon>Bacillota</taxon>
        <taxon>Clostridia</taxon>
        <taxon>Lachnospirales</taxon>
        <taxon>Lachnospiraceae</taxon>
        <taxon>Lacrimispora</taxon>
    </lineage>
</organism>
<comment type="caution">
    <text evidence="6">The sequence shown here is derived from an EMBL/GenBank/DDBJ whole genome shotgun (WGS) entry which is preliminary data.</text>
</comment>
<evidence type="ECO:0000256" key="1">
    <source>
        <dbReference type="ARBA" id="ARBA00023239"/>
    </source>
</evidence>
<dbReference type="Pfam" id="PF19906">
    <property type="entry name" value="CGDB"/>
    <property type="match status" value="1"/>
</dbReference>
<keyword evidence="2" id="KW-0119">Carbohydrate metabolism</keyword>
<dbReference type="InterPro" id="IPR045959">
    <property type="entry name" value="CGDB"/>
</dbReference>
<dbReference type="OrthoDB" id="1956341at2"/>
<dbReference type="RefSeq" id="WP_117416559.1">
    <property type="nucleotide sequence ID" value="NZ_QOHO01000024.1"/>
</dbReference>
<comment type="similarity">
    <text evidence="3">Belongs to the C-glycoside deglycosidase beta subunit family.</text>
</comment>
<protein>
    <recommendedName>
        <fullName evidence="4">C-deglycosylation enzyme beta subunit</fullName>
    </recommendedName>
</protein>